<feature type="domain" description="Starch synthase catalytic" evidence="6">
    <location>
        <begin position="28"/>
        <end position="169"/>
    </location>
</feature>
<evidence type="ECO:0000256" key="5">
    <source>
        <dbReference type="ARBA" id="ARBA00022679"/>
    </source>
</evidence>
<dbReference type="Proteomes" id="UP000632849">
    <property type="component" value="Unassembled WGS sequence"/>
</dbReference>
<gene>
    <name evidence="7" type="ORF">GCM10017667_73750</name>
</gene>
<comment type="catalytic activity">
    <reaction evidence="1">
        <text>[(1-&gt;4)-alpha-D-glucosyl](n) + ADP-alpha-D-glucose = [(1-&gt;4)-alpha-D-glucosyl](n+1) + ADP + H(+)</text>
        <dbReference type="Rhea" id="RHEA:18189"/>
        <dbReference type="Rhea" id="RHEA-COMP:9584"/>
        <dbReference type="Rhea" id="RHEA-COMP:9587"/>
        <dbReference type="ChEBI" id="CHEBI:15378"/>
        <dbReference type="ChEBI" id="CHEBI:15444"/>
        <dbReference type="ChEBI" id="CHEBI:57498"/>
        <dbReference type="ChEBI" id="CHEBI:456216"/>
        <dbReference type="EC" id="2.4.1.21"/>
    </reaction>
</comment>
<dbReference type="EC" id="2.4.1.21" evidence="2"/>
<dbReference type="Pfam" id="PF08323">
    <property type="entry name" value="Glyco_transf_5"/>
    <property type="match status" value="1"/>
</dbReference>
<dbReference type="Gene3D" id="3.40.50.2000">
    <property type="entry name" value="Glycogen Phosphorylase B"/>
    <property type="match status" value="2"/>
</dbReference>
<dbReference type="InterPro" id="IPR013534">
    <property type="entry name" value="Starch_synth_cat_dom"/>
</dbReference>
<evidence type="ECO:0000313" key="8">
    <source>
        <dbReference type="Proteomes" id="UP000632849"/>
    </source>
</evidence>
<evidence type="ECO:0000256" key="3">
    <source>
        <dbReference type="ARBA" id="ARBA00021292"/>
    </source>
</evidence>
<reference evidence="7" key="1">
    <citation type="journal article" date="2014" name="Int. J. Syst. Evol. Microbiol.">
        <title>Complete genome sequence of Corynebacterium casei LMG S-19264T (=DSM 44701T), isolated from a smear-ripened cheese.</title>
        <authorList>
            <consortium name="US DOE Joint Genome Institute (JGI-PGF)"/>
            <person name="Walter F."/>
            <person name="Albersmeier A."/>
            <person name="Kalinowski J."/>
            <person name="Ruckert C."/>
        </authorList>
    </citation>
    <scope>NUCLEOTIDE SEQUENCE</scope>
    <source>
        <strain evidence="7">JCM 4122</strain>
    </source>
</reference>
<dbReference type="EMBL" id="BNBE01000004">
    <property type="protein sequence ID" value="GHG26531.1"/>
    <property type="molecule type" value="Genomic_DNA"/>
</dbReference>
<dbReference type="AlphaFoldDB" id="A0A919BYN1"/>
<keyword evidence="5" id="KW-0808">Transferase</keyword>
<accession>A0A919BYN1</accession>
<dbReference type="PANTHER" id="PTHR12526">
    <property type="entry name" value="GLYCOSYLTRANSFERASE"/>
    <property type="match status" value="1"/>
</dbReference>
<protein>
    <recommendedName>
        <fullName evidence="3">D-inositol 3-phosphate glycosyltransferase</fullName>
        <ecNumber evidence="2">2.4.1.21</ecNumber>
    </recommendedName>
</protein>
<comment type="caution">
    <text evidence="7">The sequence shown here is derived from an EMBL/GenBank/DDBJ whole genome shotgun (WGS) entry which is preliminary data.</text>
</comment>
<dbReference type="PANTHER" id="PTHR12526:SF636">
    <property type="entry name" value="BLL3647 PROTEIN"/>
    <property type="match status" value="1"/>
</dbReference>
<keyword evidence="8" id="KW-1185">Reference proteome</keyword>
<evidence type="ECO:0000259" key="6">
    <source>
        <dbReference type="Pfam" id="PF08323"/>
    </source>
</evidence>
<evidence type="ECO:0000256" key="4">
    <source>
        <dbReference type="ARBA" id="ARBA00022676"/>
    </source>
</evidence>
<dbReference type="SUPFAM" id="SSF53756">
    <property type="entry name" value="UDP-Glycosyltransferase/glycogen phosphorylase"/>
    <property type="match status" value="1"/>
</dbReference>
<evidence type="ECO:0000256" key="2">
    <source>
        <dbReference type="ARBA" id="ARBA00012588"/>
    </source>
</evidence>
<name>A0A919BYN1_STRFL</name>
<evidence type="ECO:0000313" key="7">
    <source>
        <dbReference type="EMBL" id="GHG26531.1"/>
    </source>
</evidence>
<proteinExistence type="predicted"/>
<reference evidence="7" key="2">
    <citation type="submission" date="2020-09" db="EMBL/GenBank/DDBJ databases">
        <authorList>
            <person name="Sun Q."/>
            <person name="Ohkuma M."/>
        </authorList>
    </citation>
    <scope>NUCLEOTIDE SEQUENCE</scope>
    <source>
        <strain evidence="7">JCM 4122</strain>
    </source>
</reference>
<organism evidence="7 8">
    <name type="scientific">Streptomyces filamentosus</name>
    <name type="common">Streptomyces roseosporus</name>
    <dbReference type="NCBI Taxonomy" id="67294"/>
    <lineage>
        <taxon>Bacteria</taxon>
        <taxon>Bacillati</taxon>
        <taxon>Actinomycetota</taxon>
        <taxon>Actinomycetes</taxon>
        <taxon>Kitasatosporales</taxon>
        <taxon>Streptomycetaceae</taxon>
        <taxon>Streptomyces</taxon>
    </lineage>
</organism>
<dbReference type="RefSeq" id="WP_268983061.1">
    <property type="nucleotide sequence ID" value="NZ_BNBE01000004.1"/>
</dbReference>
<sequence>MSDATDGPLHIIETYFECCGFDHTFLQGGTSVYLWNLSRAFARQGHRVSIVTPAHGRLDDLRRRHAVEDLPYEDVHTLPLVLDPEVWRGFPPEVPVELRTTAHRIRLEGVDLYFLSNDYLDRLPDTFYPPYAAKGNDLTFFKPLVFQVESVRFLRGWFGDERAIVHAHEPYYHYLLPAALAGDPLKSVVTTVQSNMPITKKVYGPEVRRLLALLGAPPLPPEPAAPPAGVREAQRQYQTRTHLHYEYPEDHLTVYGLVAEHADRIDFLCPGQRDFYNGFQDTPFEELFAALPVADTVRRNAHKQFVGGCAVSDAWLAGDPEAVDRAAVLSGLGLDPELPTFFHNARYAVHHKGQVELFRAVDRVLSEGLAANFVLRCISGTGIDDPYVHEVVARHRGRVHLEWERVGEERVFDLASAADFCVFPSKFEMDTFLIAQGEAMACGAVPVATAQWGMAHFRHADEGEERTGFAVNRSFAEDDALLVDALADRLRRAALLYREDPGAYRKLSDRARAVARSFTWDRCADLHLEVFRELWDGTEPEPATEAALRHGWFGLLPDEVLEERPDEVLAAAVAAGDLAVAERLGPLTDPLALRFYDAAWERADFAVCEEAAARRPGAVPEGRTALLRERCLPGGEGLVYRLGHAERVELVVPGPREEGGRGEARVTEWTRTAPGEFTGAAPAGEPGARLLLTLSNGRIAWDEVRHG</sequence>
<dbReference type="Pfam" id="PF13692">
    <property type="entry name" value="Glyco_trans_1_4"/>
    <property type="match status" value="1"/>
</dbReference>
<keyword evidence="4" id="KW-0328">Glycosyltransferase</keyword>
<dbReference type="GO" id="GO:0009011">
    <property type="term" value="F:alpha-1,4-glucan glucosyltransferase (ADP-glucose donor) activity"/>
    <property type="evidence" value="ECO:0007669"/>
    <property type="project" value="UniProtKB-EC"/>
</dbReference>
<evidence type="ECO:0000256" key="1">
    <source>
        <dbReference type="ARBA" id="ARBA00001478"/>
    </source>
</evidence>